<dbReference type="SUPFAM" id="SSF52540">
    <property type="entry name" value="P-loop containing nucleoside triphosphate hydrolases"/>
    <property type="match status" value="1"/>
</dbReference>
<dbReference type="PROSITE" id="PS50110">
    <property type="entry name" value="RESPONSE_REGULATORY"/>
    <property type="match status" value="1"/>
</dbReference>
<dbReference type="PROSITE" id="PS00688">
    <property type="entry name" value="SIGMA54_INTERACT_3"/>
    <property type="match status" value="1"/>
</dbReference>
<dbReference type="InterPro" id="IPR002078">
    <property type="entry name" value="Sigma_54_int"/>
</dbReference>
<dbReference type="InterPro" id="IPR003593">
    <property type="entry name" value="AAA+_ATPase"/>
</dbReference>
<accession>A0A432WNU5</accession>
<feature type="domain" description="Response regulatory" evidence="8">
    <location>
        <begin position="5"/>
        <end position="119"/>
    </location>
</feature>
<dbReference type="PANTHER" id="PTHR32071:SF117">
    <property type="entry name" value="PTS-DEPENDENT DIHYDROXYACETONE KINASE OPERON REGULATORY PROTEIN-RELATED"/>
    <property type="match status" value="1"/>
</dbReference>
<dbReference type="AlphaFoldDB" id="A0A432WNU5"/>
<evidence type="ECO:0000256" key="5">
    <source>
        <dbReference type="ARBA" id="ARBA00023163"/>
    </source>
</evidence>
<dbReference type="SUPFAM" id="SSF46689">
    <property type="entry name" value="Homeodomain-like"/>
    <property type="match status" value="1"/>
</dbReference>
<organism evidence="9 10">
    <name type="scientific">Aliidiomarina shirensis</name>
    <dbReference type="NCBI Taxonomy" id="1048642"/>
    <lineage>
        <taxon>Bacteria</taxon>
        <taxon>Pseudomonadati</taxon>
        <taxon>Pseudomonadota</taxon>
        <taxon>Gammaproteobacteria</taxon>
        <taxon>Alteromonadales</taxon>
        <taxon>Idiomarinaceae</taxon>
        <taxon>Aliidiomarina</taxon>
    </lineage>
</organism>
<dbReference type="InterPro" id="IPR058031">
    <property type="entry name" value="AAA_lid_NorR"/>
</dbReference>
<reference evidence="10" key="1">
    <citation type="journal article" date="2018" name="Front. Microbiol.">
        <title>Genome-Based Analysis Reveals the Taxonomy and Diversity of the Family Idiomarinaceae.</title>
        <authorList>
            <person name="Liu Y."/>
            <person name="Lai Q."/>
            <person name="Shao Z."/>
        </authorList>
    </citation>
    <scope>NUCLEOTIDE SEQUENCE [LARGE SCALE GENOMIC DNA]</scope>
    <source>
        <strain evidence="10">AIS</strain>
    </source>
</reference>
<dbReference type="InterPro" id="IPR001789">
    <property type="entry name" value="Sig_transdc_resp-reg_receiver"/>
</dbReference>
<dbReference type="SMART" id="SM00448">
    <property type="entry name" value="REC"/>
    <property type="match status" value="1"/>
</dbReference>
<protein>
    <submittedName>
        <fullName evidence="9">Sigma-54-dependent Fis family transcriptional regulator</fullName>
    </submittedName>
</protein>
<dbReference type="InterPro" id="IPR027417">
    <property type="entry name" value="P-loop_NTPase"/>
</dbReference>
<dbReference type="GO" id="GO:0000160">
    <property type="term" value="P:phosphorelay signal transduction system"/>
    <property type="evidence" value="ECO:0007669"/>
    <property type="project" value="InterPro"/>
</dbReference>
<dbReference type="Gene3D" id="1.10.8.60">
    <property type="match status" value="1"/>
</dbReference>
<dbReference type="FunFam" id="3.40.50.300:FF:000006">
    <property type="entry name" value="DNA-binding transcriptional regulator NtrC"/>
    <property type="match status" value="1"/>
</dbReference>
<dbReference type="Pfam" id="PF00072">
    <property type="entry name" value="Response_reg"/>
    <property type="match status" value="1"/>
</dbReference>
<evidence type="ECO:0000259" key="8">
    <source>
        <dbReference type="PROSITE" id="PS50110"/>
    </source>
</evidence>
<dbReference type="Proteomes" id="UP000286934">
    <property type="component" value="Unassembled WGS sequence"/>
</dbReference>
<dbReference type="InterPro" id="IPR009057">
    <property type="entry name" value="Homeodomain-like_sf"/>
</dbReference>
<evidence type="ECO:0000256" key="6">
    <source>
        <dbReference type="PROSITE-ProRule" id="PRU00169"/>
    </source>
</evidence>
<dbReference type="PROSITE" id="PS00675">
    <property type="entry name" value="SIGMA54_INTERACT_1"/>
    <property type="match status" value="1"/>
</dbReference>
<dbReference type="InterPro" id="IPR011006">
    <property type="entry name" value="CheY-like_superfamily"/>
</dbReference>
<evidence type="ECO:0000256" key="3">
    <source>
        <dbReference type="ARBA" id="ARBA00023015"/>
    </source>
</evidence>
<dbReference type="InterPro" id="IPR025944">
    <property type="entry name" value="Sigma_54_int_dom_CS"/>
</dbReference>
<keyword evidence="1" id="KW-0547">Nucleotide-binding</keyword>
<dbReference type="PRINTS" id="PR01590">
    <property type="entry name" value="HTHFIS"/>
</dbReference>
<sequence>MGRERIYVVEDDPGLAELLVEELDSEGYSVRHAESVEAGWPEIERWQPALVISDLRLPGADGMSLIPKIKAMPEAPAMLLITAFGTVNQAVAALKQGADDFLTKPLDMEHLLHTVTKLLKHRRLTSVVASIRTNKTVESYHGMLGKSRVMRVLYQQIEQVANADTPVLILGESGTGKELVARAIHAESARREAPFIAVNCAGIPSELMESEFFGHAAGAFTGAQKARSGLLKEAEGGTLLLDEIGEMPLELQAKLLRVLQEGTMRPVGTDREVTVDVRIIAATHRDLEARVQAGSFREDLFYRLETLALSVPALRERGDDRELLAQNFLAELTADSDQQPVFSPQAMDCLYQYPFPGNVRELHNAVERAVTFCNGEVIERSHLPERVQNNLTASVAAAELGSDVSLSTDSDDATPDLKPLSEVQQEYVQYVLRETGGNKRKAAEILGVTRRTLYRWLAEEA</sequence>
<keyword evidence="10" id="KW-1185">Reference proteome</keyword>
<evidence type="ECO:0000256" key="2">
    <source>
        <dbReference type="ARBA" id="ARBA00022840"/>
    </source>
</evidence>
<keyword evidence="2" id="KW-0067">ATP-binding</keyword>
<keyword evidence="4" id="KW-0238">DNA-binding</keyword>
<keyword evidence="5" id="KW-0804">Transcription</keyword>
<dbReference type="InterPro" id="IPR002197">
    <property type="entry name" value="HTH_Fis"/>
</dbReference>
<proteinExistence type="predicted"/>
<comment type="caution">
    <text evidence="9">The sequence shown here is derived from an EMBL/GenBank/DDBJ whole genome shotgun (WGS) entry which is preliminary data.</text>
</comment>
<dbReference type="InterPro" id="IPR025662">
    <property type="entry name" value="Sigma_54_int_dom_ATP-bd_1"/>
</dbReference>
<dbReference type="PROSITE" id="PS00676">
    <property type="entry name" value="SIGMA54_INTERACT_2"/>
    <property type="match status" value="1"/>
</dbReference>
<dbReference type="Gene3D" id="3.40.50.300">
    <property type="entry name" value="P-loop containing nucleotide triphosphate hydrolases"/>
    <property type="match status" value="1"/>
</dbReference>
<dbReference type="RefSeq" id="WP_126808614.1">
    <property type="nucleotide sequence ID" value="NZ_PIPP01000006.1"/>
</dbReference>
<evidence type="ECO:0000259" key="7">
    <source>
        <dbReference type="PROSITE" id="PS50045"/>
    </source>
</evidence>
<dbReference type="PROSITE" id="PS50045">
    <property type="entry name" value="SIGMA54_INTERACT_4"/>
    <property type="match status" value="1"/>
</dbReference>
<dbReference type="Pfam" id="PF00158">
    <property type="entry name" value="Sigma54_activat"/>
    <property type="match status" value="1"/>
</dbReference>
<feature type="domain" description="Sigma-54 factor interaction" evidence="7">
    <location>
        <begin position="143"/>
        <end position="371"/>
    </location>
</feature>
<dbReference type="Pfam" id="PF25601">
    <property type="entry name" value="AAA_lid_14"/>
    <property type="match status" value="1"/>
</dbReference>
<gene>
    <name evidence="9" type="ORF">CWE13_11065</name>
</gene>
<dbReference type="Gene3D" id="3.40.50.2300">
    <property type="match status" value="1"/>
</dbReference>
<dbReference type="GO" id="GO:0005524">
    <property type="term" value="F:ATP binding"/>
    <property type="evidence" value="ECO:0007669"/>
    <property type="project" value="UniProtKB-KW"/>
</dbReference>
<feature type="modified residue" description="4-aspartylphosphate" evidence="6">
    <location>
        <position position="54"/>
    </location>
</feature>
<dbReference type="SMART" id="SM00382">
    <property type="entry name" value="AAA"/>
    <property type="match status" value="1"/>
</dbReference>
<dbReference type="GO" id="GO:0006355">
    <property type="term" value="P:regulation of DNA-templated transcription"/>
    <property type="evidence" value="ECO:0007669"/>
    <property type="project" value="InterPro"/>
</dbReference>
<keyword evidence="3" id="KW-0805">Transcription regulation</keyword>
<dbReference type="PANTHER" id="PTHR32071">
    <property type="entry name" value="TRANSCRIPTIONAL REGULATORY PROTEIN"/>
    <property type="match status" value="1"/>
</dbReference>
<dbReference type="Gene3D" id="1.10.10.60">
    <property type="entry name" value="Homeodomain-like"/>
    <property type="match status" value="1"/>
</dbReference>
<dbReference type="SUPFAM" id="SSF52172">
    <property type="entry name" value="CheY-like"/>
    <property type="match status" value="1"/>
</dbReference>
<evidence type="ECO:0000313" key="9">
    <source>
        <dbReference type="EMBL" id="RUO35463.1"/>
    </source>
</evidence>
<dbReference type="EMBL" id="PIPP01000006">
    <property type="protein sequence ID" value="RUO35463.1"/>
    <property type="molecule type" value="Genomic_DNA"/>
</dbReference>
<dbReference type="Pfam" id="PF02954">
    <property type="entry name" value="HTH_8"/>
    <property type="match status" value="1"/>
</dbReference>
<name>A0A432WNU5_9GAMM</name>
<evidence type="ECO:0000256" key="4">
    <source>
        <dbReference type="ARBA" id="ARBA00023125"/>
    </source>
</evidence>
<dbReference type="GO" id="GO:0043565">
    <property type="term" value="F:sequence-specific DNA binding"/>
    <property type="evidence" value="ECO:0007669"/>
    <property type="project" value="InterPro"/>
</dbReference>
<dbReference type="CDD" id="cd00009">
    <property type="entry name" value="AAA"/>
    <property type="match status" value="1"/>
</dbReference>
<dbReference type="InterPro" id="IPR025943">
    <property type="entry name" value="Sigma_54_int_dom_ATP-bd_2"/>
</dbReference>
<keyword evidence="6" id="KW-0597">Phosphoprotein</keyword>
<dbReference type="OrthoDB" id="9804019at2"/>
<evidence type="ECO:0000256" key="1">
    <source>
        <dbReference type="ARBA" id="ARBA00022741"/>
    </source>
</evidence>
<evidence type="ECO:0000313" key="10">
    <source>
        <dbReference type="Proteomes" id="UP000286934"/>
    </source>
</evidence>